<gene>
    <name evidence="1" type="ORF">JFT45_24680</name>
</gene>
<protein>
    <submittedName>
        <fullName evidence="1">Uncharacterized protein</fullName>
    </submittedName>
</protein>
<dbReference type="AlphaFoldDB" id="A0A8I1FS44"/>
<organism evidence="1 2">
    <name type="scientific">Pseudomonas psychrophila</name>
    <dbReference type="NCBI Taxonomy" id="122355"/>
    <lineage>
        <taxon>Bacteria</taxon>
        <taxon>Pseudomonadati</taxon>
        <taxon>Pseudomonadota</taxon>
        <taxon>Gammaproteobacteria</taxon>
        <taxon>Pseudomonadales</taxon>
        <taxon>Pseudomonadaceae</taxon>
        <taxon>Pseudomonas</taxon>
    </lineage>
</organism>
<dbReference type="EMBL" id="JAEKCZ010000034">
    <property type="protein sequence ID" value="MBJ2259702.1"/>
    <property type="molecule type" value="Genomic_DNA"/>
</dbReference>
<dbReference type="RefSeq" id="WP_108184791.1">
    <property type="nucleotide sequence ID" value="NZ_JAEKCZ010000034.1"/>
</dbReference>
<reference evidence="1" key="1">
    <citation type="submission" date="2020-12" db="EMBL/GenBank/DDBJ databases">
        <title>Antibiotic resistance and phylogeny of Pseudomonas spp. isolated over three decades from chicken meat in the Norwegian food chain.</title>
        <authorList>
            <person name="Moen B."/>
        </authorList>
    </citation>
    <scope>NUCLEOTIDE SEQUENCE</scope>
    <source>
        <strain evidence="1">MF6762</strain>
    </source>
</reference>
<accession>A0A8I1FS44</accession>
<sequence length="87" mass="9886">MNIQKELHGKASGSVLVDGLIERLRHLSRETVNIDSPDFEASGPIVEQWDFDGEHFDVRFSQLAVDFFQTADDPRRELIAVLFNEIG</sequence>
<dbReference type="Proteomes" id="UP000658390">
    <property type="component" value="Unassembled WGS sequence"/>
</dbReference>
<evidence type="ECO:0000313" key="2">
    <source>
        <dbReference type="Proteomes" id="UP000658390"/>
    </source>
</evidence>
<evidence type="ECO:0000313" key="1">
    <source>
        <dbReference type="EMBL" id="MBJ2259702.1"/>
    </source>
</evidence>
<name>A0A8I1FS44_9PSED</name>
<proteinExistence type="predicted"/>
<comment type="caution">
    <text evidence="1">The sequence shown here is derived from an EMBL/GenBank/DDBJ whole genome shotgun (WGS) entry which is preliminary data.</text>
</comment>